<protein>
    <submittedName>
        <fullName evidence="1">Uncharacterized protein</fullName>
    </submittedName>
</protein>
<gene>
    <name evidence="1" type="ORF">BUALT_Bualt14G0116000</name>
</gene>
<dbReference type="AlphaFoldDB" id="A0AAV6WNF6"/>
<name>A0AAV6WNF6_9LAMI</name>
<proteinExistence type="predicted"/>
<dbReference type="Proteomes" id="UP000826271">
    <property type="component" value="Unassembled WGS sequence"/>
</dbReference>
<sequence length="140" mass="15047">MPEIARYTAFVAKNANRAAFDMSKVLQVELETEPKKVEKRVTEMGDNFGLFSKEFVKVHVSPVVQQLQVRSSGDIVGAFGFLYATQPTDSSKTNVGYPAGIGIRNSFIVIGCINALGIAQAVGARIEGQIVRGNVEGARG</sequence>
<keyword evidence="2" id="KW-1185">Reference proteome</keyword>
<comment type="caution">
    <text evidence="1">The sequence shown here is derived from an EMBL/GenBank/DDBJ whole genome shotgun (WGS) entry which is preliminary data.</text>
</comment>
<evidence type="ECO:0000313" key="2">
    <source>
        <dbReference type="Proteomes" id="UP000826271"/>
    </source>
</evidence>
<evidence type="ECO:0000313" key="1">
    <source>
        <dbReference type="EMBL" id="KAG8370430.1"/>
    </source>
</evidence>
<organism evidence="1 2">
    <name type="scientific">Buddleja alternifolia</name>
    <dbReference type="NCBI Taxonomy" id="168488"/>
    <lineage>
        <taxon>Eukaryota</taxon>
        <taxon>Viridiplantae</taxon>
        <taxon>Streptophyta</taxon>
        <taxon>Embryophyta</taxon>
        <taxon>Tracheophyta</taxon>
        <taxon>Spermatophyta</taxon>
        <taxon>Magnoliopsida</taxon>
        <taxon>eudicotyledons</taxon>
        <taxon>Gunneridae</taxon>
        <taxon>Pentapetalae</taxon>
        <taxon>asterids</taxon>
        <taxon>lamiids</taxon>
        <taxon>Lamiales</taxon>
        <taxon>Scrophulariaceae</taxon>
        <taxon>Buddlejeae</taxon>
        <taxon>Buddleja</taxon>
    </lineage>
</organism>
<accession>A0AAV6WNF6</accession>
<dbReference type="EMBL" id="WHWC01000014">
    <property type="protein sequence ID" value="KAG8370430.1"/>
    <property type="molecule type" value="Genomic_DNA"/>
</dbReference>
<reference evidence="1" key="1">
    <citation type="submission" date="2019-10" db="EMBL/GenBank/DDBJ databases">
        <authorList>
            <person name="Zhang R."/>
            <person name="Pan Y."/>
            <person name="Wang J."/>
            <person name="Ma R."/>
            <person name="Yu S."/>
        </authorList>
    </citation>
    <scope>NUCLEOTIDE SEQUENCE</scope>
    <source>
        <strain evidence="1">LA-IB0</strain>
        <tissue evidence="1">Leaf</tissue>
    </source>
</reference>